<sequence length="131" mass="14899">MNEKAYHELLSGLFEHLGLAAMSSEEGVYTLEVNGQFQVLIGCYQEEWLQLFCELGPHAPQSDNLFGAHWPAHVQGHLDGQSILWSQQPLQGIDRSSLEAWLERFIDDVEQRLKPISKNTLFDPAPNLLRI</sequence>
<dbReference type="AlphaFoldDB" id="A0A2M8H9H6"/>
<dbReference type="SUPFAM" id="SSF69635">
    <property type="entry name" value="Type III secretory system chaperone-like"/>
    <property type="match status" value="1"/>
</dbReference>
<protein>
    <submittedName>
        <fullName evidence="1">Tir chaperone family protein</fullName>
    </submittedName>
</protein>
<proteinExistence type="predicted"/>
<dbReference type="Proteomes" id="UP000232060">
    <property type="component" value="Unassembled WGS sequence"/>
</dbReference>
<accession>A0A2M8H9H6</accession>
<evidence type="ECO:0000313" key="1">
    <source>
        <dbReference type="EMBL" id="PJC93151.1"/>
    </source>
</evidence>
<dbReference type="GO" id="GO:0030254">
    <property type="term" value="P:protein secretion by the type III secretion system"/>
    <property type="evidence" value="ECO:0007669"/>
    <property type="project" value="InterPro"/>
</dbReference>
<organism evidence="1 2">
    <name type="scientific">Aeromonas lusitana</name>
    <dbReference type="NCBI Taxonomy" id="931529"/>
    <lineage>
        <taxon>Bacteria</taxon>
        <taxon>Pseudomonadati</taxon>
        <taxon>Pseudomonadota</taxon>
        <taxon>Gammaproteobacteria</taxon>
        <taxon>Aeromonadales</taxon>
        <taxon>Aeromonadaceae</taxon>
        <taxon>Aeromonas</taxon>
    </lineage>
</organism>
<dbReference type="Gene3D" id="3.30.1460.10">
    <property type="match status" value="1"/>
</dbReference>
<evidence type="ECO:0000313" key="2">
    <source>
        <dbReference type="Proteomes" id="UP000232060"/>
    </source>
</evidence>
<dbReference type="EMBL" id="PGCP01000015">
    <property type="protein sequence ID" value="PJC93151.1"/>
    <property type="molecule type" value="Genomic_DNA"/>
</dbReference>
<comment type="caution">
    <text evidence="1">The sequence shown here is derived from an EMBL/GenBank/DDBJ whole genome shotgun (WGS) entry which is preliminary data.</text>
</comment>
<reference evidence="1 2" key="1">
    <citation type="submission" date="2017-11" db="EMBL/GenBank/DDBJ databases">
        <title>Draft genome sequence of environmental isolate Aeromonas lusitania sp. nov. MDC 2473.</title>
        <authorList>
            <person name="Colston S.M."/>
            <person name="Navarro A."/>
            <person name="Martinez-Murcia A.J."/>
            <person name="Graf J."/>
        </authorList>
    </citation>
    <scope>NUCLEOTIDE SEQUENCE [LARGE SCALE GENOMIC DNA]</scope>
    <source>
        <strain evidence="1 2">MDC 2473</strain>
    </source>
</reference>
<dbReference type="InterPro" id="IPR010261">
    <property type="entry name" value="Tir_chaperone"/>
</dbReference>
<dbReference type="RefSeq" id="WP_100859962.1">
    <property type="nucleotide sequence ID" value="NZ_PGCP01000015.1"/>
</dbReference>
<dbReference type="Pfam" id="PF05932">
    <property type="entry name" value="CesT"/>
    <property type="match status" value="1"/>
</dbReference>
<dbReference type="InterPro" id="IPR005416">
    <property type="entry name" value="T3SS_chp_SycE"/>
</dbReference>
<dbReference type="PRINTS" id="PR01596">
    <property type="entry name" value="SYCECHAPRONE"/>
</dbReference>
<keyword evidence="2" id="KW-1185">Reference proteome</keyword>
<name>A0A2M8H9H6_9GAMM</name>
<dbReference type="OrthoDB" id="5587179at2"/>
<gene>
    <name evidence="1" type="ORF">CUC44_10820</name>
</gene>